<dbReference type="InterPro" id="IPR003358">
    <property type="entry name" value="tRNA_(Gua-N-7)_MeTrfase_Trmb"/>
</dbReference>
<keyword evidence="6 7" id="KW-0819">tRNA processing</keyword>
<comment type="caution">
    <text evidence="7">Lacks conserved residue(s) required for the propagation of feature annotation.</text>
</comment>
<reference evidence="8 9" key="1">
    <citation type="submission" date="2018-11" db="EMBL/GenBank/DDBJ databases">
        <title>Novel bacteria species description.</title>
        <authorList>
            <person name="Han J.-H."/>
        </authorList>
    </citation>
    <scope>NUCLEOTIDE SEQUENCE [LARGE SCALE GENOMIC DNA]</scope>
    <source>
        <strain evidence="8 9">KCTC23259</strain>
    </source>
</reference>
<name>A0AAE3H5U2_9BACT</name>
<dbReference type="NCBIfam" id="NF001080">
    <property type="entry name" value="PRK00121.2-2"/>
    <property type="match status" value="1"/>
</dbReference>
<evidence type="ECO:0000256" key="2">
    <source>
        <dbReference type="ARBA" id="ARBA00003015"/>
    </source>
</evidence>
<dbReference type="RefSeq" id="WP_255038698.1">
    <property type="nucleotide sequence ID" value="NZ_RJUF01000180.1"/>
</dbReference>
<keyword evidence="4 7" id="KW-0808">Transferase</keyword>
<comment type="function">
    <text evidence="2 7">Catalyzes the formation of N(7)-methylguanine at position 46 (m7G46) in tRNA.</text>
</comment>
<evidence type="ECO:0000313" key="8">
    <source>
        <dbReference type="EMBL" id="MCP9765012.1"/>
    </source>
</evidence>
<dbReference type="PANTHER" id="PTHR23417:SF14">
    <property type="entry name" value="PENTACOTRIPEPTIDE-REPEAT REGION OF PRORP DOMAIN-CONTAINING PROTEIN"/>
    <property type="match status" value="1"/>
</dbReference>
<dbReference type="GO" id="GO:0008176">
    <property type="term" value="F:tRNA (guanine(46)-N7)-methyltransferase activity"/>
    <property type="evidence" value="ECO:0007669"/>
    <property type="project" value="UniProtKB-UniRule"/>
</dbReference>
<dbReference type="HAMAP" id="MF_01057">
    <property type="entry name" value="tRNA_methyltr_TrmB"/>
    <property type="match status" value="1"/>
</dbReference>
<keyword evidence="3 7" id="KW-0489">Methyltransferase</keyword>
<feature type="binding site" evidence="7">
    <location>
        <position position="157"/>
    </location>
    <ligand>
        <name>substrate</name>
    </ligand>
</feature>
<dbReference type="NCBIfam" id="TIGR00091">
    <property type="entry name" value="tRNA (guanosine(46)-N7)-methyltransferase TrmB"/>
    <property type="match status" value="1"/>
</dbReference>
<evidence type="ECO:0000256" key="3">
    <source>
        <dbReference type="ARBA" id="ARBA00022603"/>
    </source>
</evidence>
<organism evidence="8 9">
    <name type="scientific">Lacihabitans soyangensis</name>
    <dbReference type="NCBI Taxonomy" id="869394"/>
    <lineage>
        <taxon>Bacteria</taxon>
        <taxon>Pseudomonadati</taxon>
        <taxon>Bacteroidota</taxon>
        <taxon>Cytophagia</taxon>
        <taxon>Cytophagales</taxon>
        <taxon>Leadbetterellaceae</taxon>
        <taxon>Lacihabitans</taxon>
    </lineage>
</organism>
<feature type="binding site" evidence="7">
    <location>
        <position position="47"/>
    </location>
    <ligand>
        <name>S-adenosyl-L-methionine</name>
        <dbReference type="ChEBI" id="CHEBI:59789"/>
    </ligand>
</feature>
<evidence type="ECO:0000256" key="4">
    <source>
        <dbReference type="ARBA" id="ARBA00022679"/>
    </source>
</evidence>
<sequence length="223" mass="26181">MSRKKQHRFEHNTMADNVIERGKELYTSIKGKWNEVFFKNANPITVELACGKGEYTVGLSKQFPEINFIGVDIKGDRIARGSKKAMELNLSNVAFLRTGIQYLDEFFEPEEIDELWLVHPDPQPRDKEEKRRLTNQKFLNSYKIYLKNEGIFHLKTDSEFLFDYSLEVIKADSDFELLDYTHDLYNSELKEGHYDIVTHYEKLFNEKGATIHYLKAKLIKKAS</sequence>
<dbReference type="EMBL" id="RJUF01000180">
    <property type="protein sequence ID" value="MCP9765012.1"/>
    <property type="molecule type" value="Genomic_DNA"/>
</dbReference>
<keyword evidence="5 7" id="KW-0949">S-adenosyl-L-methionine</keyword>
<dbReference type="PROSITE" id="PS51625">
    <property type="entry name" value="SAM_MT_TRMB"/>
    <property type="match status" value="1"/>
</dbReference>
<dbReference type="InterPro" id="IPR029063">
    <property type="entry name" value="SAM-dependent_MTases_sf"/>
</dbReference>
<evidence type="ECO:0000256" key="5">
    <source>
        <dbReference type="ARBA" id="ARBA00022691"/>
    </source>
</evidence>
<keyword evidence="9" id="KW-1185">Reference proteome</keyword>
<comment type="pathway">
    <text evidence="7">tRNA modification; N(7)-methylguanine-tRNA biosynthesis.</text>
</comment>
<dbReference type="AlphaFoldDB" id="A0AAE3H5U2"/>
<comment type="caution">
    <text evidence="8">The sequence shown here is derived from an EMBL/GenBank/DDBJ whole genome shotgun (WGS) entry which is preliminary data.</text>
</comment>
<dbReference type="EC" id="2.1.1.33" evidence="7"/>
<comment type="catalytic activity">
    <reaction evidence="1 7">
        <text>guanosine(46) in tRNA + S-adenosyl-L-methionine = N(7)-methylguanosine(46) in tRNA + S-adenosyl-L-homocysteine</text>
        <dbReference type="Rhea" id="RHEA:42708"/>
        <dbReference type="Rhea" id="RHEA-COMP:10188"/>
        <dbReference type="Rhea" id="RHEA-COMP:10189"/>
        <dbReference type="ChEBI" id="CHEBI:57856"/>
        <dbReference type="ChEBI" id="CHEBI:59789"/>
        <dbReference type="ChEBI" id="CHEBI:74269"/>
        <dbReference type="ChEBI" id="CHEBI:74480"/>
        <dbReference type="EC" id="2.1.1.33"/>
    </reaction>
</comment>
<dbReference type="Proteomes" id="UP001204144">
    <property type="component" value="Unassembled WGS sequence"/>
</dbReference>
<evidence type="ECO:0000313" key="9">
    <source>
        <dbReference type="Proteomes" id="UP001204144"/>
    </source>
</evidence>
<feature type="binding site" evidence="7">
    <location>
        <position position="72"/>
    </location>
    <ligand>
        <name>S-adenosyl-L-methionine</name>
        <dbReference type="ChEBI" id="CHEBI:59789"/>
    </ligand>
</feature>
<evidence type="ECO:0000256" key="6">
    <source>
        <dbReference type="ARBA" id="ARBA00022694"/>
    </source>
</evidence>
<dbReference type="GO" id="GO:0043527">
    <property type="term" value="C:tRNA methyltransferase complex"/>
    <property type="evidence" value="ECO:0007669"/>
    <property type="project" value="TreeGrafter"/>
</dbReference>
<gene>
    <name evidence="7 8" type="primary">trmB</name>
    <name evidence="8" type="ORF">EGI31_18920</name>
</gene>
<comment type="similarity">
    <text evidence="7">Belongs to the class I-like SAM-binding methyltransferase superfamily. TrmB family.</text>
</comment>
<evidence type="ECO:0000256" key="7">
    <source>
        <dbReference type="HAMAP-Rule" id="MF_01057"/>
    </source>
</evidence>
<feature type="binding site" evidence="7">
    <location>
        <position position="121"/>
    </location>
    <ligand>
        <name>S-adenosyl-L-methionine</name>
        <dbReference type="ChEBI" id="CHEBI:59789"/>
    </ligand>
</feature>
<dbReference type="Pfam" id="PF02390">
    <property type="entry name" value="Methyltransf_4"/>
    <property type="match status" value="1"/>
</dbReference>
<feature type="binding site" evidence="7">
    <location>
        <begin position="198"/>
        <end position="201"/>
    </location>
    <ligand>
        <name>substrate</name>
    </ligand>
</feature>
<evidence type="ECO:0000256" key="1">
    <source>
        <dbReference type="ARBA" id="ARBA00000142"/>
    </source>
</evidence>
<dbReference type="SUPFAM" id="SSF53335">
    <property type="entry name" value="S-adenosyl-L-methionine-dependent methyltransferases"/>
    <property type="match status" value="1"/>
</dbReference>
<protein>
    <recommendedName>
        <fullName evidence="7">tRNA (guanine-N(7)-)-methyltransferase</fullName>
        <ecNumber evidence="7">2.1.1.33</ecNumber>
    </recommendedName>
    <alternativeName>
        <fullName evidence="7">tRNA (guanine(46)-N(7))-methyltransferase</fullName>
    </alternativeName>
    <alternativeName>
        <fullName evidence="7">tRNA(m7G46)-methyltransferase</fullName>
    </alternativeName>
</protein>
<dbReference type="InterPro" id="IPR055361">
    <property type="entry name" value="tRNA_methyltr_TrmB_bact"/>
</dbReference>
<accession>A0AAE3H5U2</accession>
<proteinExistence type="inferred from homology"/>
<dbReference type="Gene3D" id="3.40.50.150">
    <property type="entry name" value="Vaccinia Virus protein VP39"/>
    <property type="match status" value="1"/>
</dbReference>
<dbReference type="PANTHER" id="PTHR23417">
    <property type="entry name" value="3-DEOXY-D-MANNO-OCTULOSONIC-ACID TRANSFERASE/TRNA GUANINE-N 7 - -METHYLTRANSFERASE"/>
    <property type="match status" value="1"/>
</dbReference>